<reference evidence="2 3" key="1">
    <citation type="journal article" date="2024" name="G3 (Bethesda)">
        <title>Genome assembly of Hibiscus sabdariffa L. provides insights into metabolisms of medicinal natural products.</title>
        <authorList>
            <person name="Kim T."/>
        </authorList>
    </citation>
    <scope>NUCLEOTIDE SEQUENCE [LARGE SCALE GENOMIC DNA]</scope>
    <source>
        <strain evidence="2">TK-2024</strain>
        <tissue evidence="2">Old leaves</tissue>
    </source>
</reference>
<keyword evidence="3" id="KW-1185">Reference proteome</keyword>
<protein>
    <submittedName>
        <fullName evidence="2">Uncharacterized protein</fullName>
    </submittedName>
</protein>
<evidence type="ECO:0000313" key="2">
    <source>
        <dbReference type="EMBL" id="KAK9041647.1"/>
    </source>
</evidence>
<sequence>MAWTPSSSHSSNSRVYSQPLHVLANNNSNSVGPTDSPISGHIISNSDPPVLFNSDDHSSPDGGDQFMGSHEQIEPREQGSQANRDHTGDIVHAASEDHIEEGVHTASDDHSFSGNLGP</sequence>
<feature type="compositionally biased region" description="Basic and acidic residues" evidence="1">
    <location>
        <begin position="71"/>
        <end position="111"/>
    </location>
</feature>
<evidence type="ECO:0000256" key="1">
    <source>
        <dbReference type="SAM" id="MobiDB-lite"/>
    </source>
</evidence>
<gene>
    <name evidence="2" type="ORF">V6N11_016738</name>
</gene>
<feature type="region of interest" description="Disordered" evidence="1">
    <location>
        <begin position="1"/>
        <end position="118"/>
    </location>
</feature>
<dbReference type="EMBL" id="JBBPBN010000004">
    <property type="protein sequence ID" value="KAK9041647.1"/>
    <property type="molecule type" value="Genomic_DNA"/>
</dbReference>
<comment type="caution">
    <text evidence="2">The sequence shown here is derived from an EMBL/GenBank/DDBJ whole genome shotgun (WGS) entry which is preliminary data.</text>
</comment>
<dbReference type="Proteomes" id="UP001396334">
    <property type="component" value="Unassembled WGS sequence"/>
</dbReference>
<name>A0ABR2TWN1_9ROSI</name>
<accession>A0ABR2TWN1</accession>
<feature type="compositionally biased region" description="Low complexity" evidence="1">
    <location>
        <begin position="1"/>
        <end position="17"/>
    </location>
</feature>
<evidence type="ECO:0000313" key="3">
    <source>
        <dbReference type="Proteomes" id="UP001396334"/>
    </source>
</evidence>
<organism evidence="2 3">
    <name type="scientific">Hibiscus sabdariffa</name>
    <name type="common">roselle</name>
    <dbReference type="NCBI Taxonomy" id="183260"/>
    <lineage>
        <taxon>Eukaryota</taxon>
        <taxon>Viridiplantae</taxon>
        <taxon>Streptophyta</taxon>
        <taxon>Embryophyta</taxon>
        <taxon>Tracheophyta</taxon>
        <taxon>Spermatophyta</taxon>
        <taxon>Magnoliopsida</taxon>
        <taxon>eudicotyledons</taxon>
        <taxon>Gunneridae</taxon>
        <taxon>Pentapetalae</taxon>
        <taxon>rosids</taxon>
        <taxon>malvids</taxon>
        <taxon>Malvales</taxon>
        <taxon>Malvaceae</taxon>
        <taxon>Malvoideae</taxon>
        <taxon>Hibiscus</taxon>
    </lineage>
</organism>
<proteinExistence type="predicted"/>
<feature type="compositionally biased region" description="Polar residues" evidence="1">
    <location>
        <begin position="24"/>
        <end position="47"/>
    </location>
</feature>